<dbReference type="PANTHER" id="PTHR33384:SF22">
    <property type="match status" value="1"/>
</dbReference>
<feature type="non-terminal residue" evidence="1">
    <location>
        <position position="1"/>
    </location>
</feature>
<reference evidence="1" key="1">
    <citation type="journal article" date="2019" name="Science">
        <title>Mutation of a bHLH transcription factor allowed almond domestication.</title>
        <authorList>
            <person name="Sanchez-Perez R."/>
            <person name="Pavan S."/>
            <person name="Mazzeo R."/>
            <person name="Moldovan C."/>
            <person name="Aiese Cigliano R."/>
            <person name="Del Cueto J."/>
            <person name="Ricciardi F."/>
            <person name="Lotti C."/>
            <person name="Ricciardi L."/>
            <person name="Dicenta F."/>
            <person name="Lopez-Marques R.L."/>
            <person name="Lindberg Moller B."/>
        </authorList>
    </citation>
    <scope>NUCLEOTIDE SEQUENCE</scope>
</reference>
<sequence>ERSSNQLASLPPFFCGSPPSRASYPVIQDEQFGNSSKMAPFFSSTAIFILLRLRWRREMVLGYVGGWDSSEKKSRMERWALCFVDWICGGVKR</sequence>
<organism evidence="1">
    <name type="scientific">Prunus dulcis</name>
    <name type="common">Almond</name>
    <name type="synonym">Amygdalus dulcis</name>
    <dbReference type="NCBI Taxonomy" id="3755"/>
    <lineage>
        <taxon>Eukaryota</taxon>
        <taxon>Viridiplantae</taxon>
        <taxon>Streptophyta</taxon>
        <taxon>Embryophyta</taxon>
        <taxon>Tracheophyta</taxon>
        <taxon>Spermatophyta</taxon>
        <taxon>Magnoliopsida</taxon>
        <taxon>eudicotyledons</taxon>
        <taxon>Gunneridae</taxon>
        <taxon>Pentapetalae</taxon>
        <taxon>rosids</taxon>
        <taxon>fabids</taxon>
        <taxon>Rosales</taxon>
        <taxon>Rosaceae</taxon>
        <taxon>Amygdaloideae</taxon>
        <taxon>Amygdaleae</taxon>
        <taxon>Prunus</taxon>
    </lineage>
</organism>
<accession>A0A4Y1RJ18</accession>
<name>A0A4Y1RJ18_PRUDU</name>
<proteinExistence type="predicted"/>
<gene>
    <name evidence="1" type="ORF">Prudu_015423</name>
</gene>
<protein>
    <submittedName>
        <fullName evidence="1">Uncharacterized protein</fullName>
    </submittedName>
</protein>
<dbReference type="EMBL" id="AP019302">
    <property type="protein sequence ID" value="BBH04321.1"/>
    <property type="molecule type" value="Genomic_DNA"/>
</dbReference>
<dbReference type="PANTHER" id="PTHR33384">
    <property type="entry name" value="EXPRESSED PROTEIN"/>
    <property type="match status" value="1"/>
</dbReference>
<evidence type="ECO:0000313" key="1">
    <source>
        <dbReference type="EMBL" id="BBH04321.1"/>
    </source>
</evidence>
<dbReference type="AlphaFoldDB" id="A0A4Y1RJ18"/>